<accession>A0ABV9L0K1</accession>
<dbReference type="EMBL" id="JBHSGN010000104">
    <property type="protein sequence ID" value="MFC4675539.1"/>
    <property type="molecule type" value="Genomic_DNA"/>
</dbReference>
<evidence type="ECO:0000313" key="1">
    <source>
        <dbReference type="EMBL" id="MFC4675539.1"/>
    </source>
</evidence>
<protein>
    <submittedName>
        <fullName evidence="1">Uncharacterized protein</fullName>
    </submittedName>
</protein>
<keyword evidence="2" id="KW-1185">Reference proteome</keyword>
<proteinExistence type="predicted"/>
<dbReference type="Proteomes" id="UP001596023">
    <property type="component" value="Unassembled WGS sequence"/>
</dbReference>
<gene>
    <name evidence="1" type="ORF">ACFO6W_17740</name>
</gene>
<dbReference type="RefSeq" id="WP_379998861.1">
    <property type="nucleotide sequence ID" value="NZ_JBHSGN010000104.1"/>
</dbReference>
<reference evidence="2" key="1">
    <citation type="journal article" date="2019" name="Int. J. Syst. Evol. Microbiol.">
        <title>The Global Catalogue of Microorganisms (GCM) 10K type strain sequencing project: providing services to taxonomists for standard genome sequencing and annotation.</title>
        <authorList>
            <consortium name="The Broad Institute Genomics Platform"/>
            <consortium name="The Broad Institute Genome Sequencing Center for Infectious Disease"/>
            <person name="Wu L."/>
            <person name="Ma J."/>
        </authorList>
    </citation>
    <scope>NUCLEOTIDE SEQUENCE [LARGE SCALE GENOMIC DNA]</scope>
    <source>
        <strain evidence="2">CCUG 66188</strain>
    </source>
</reference>
<comment type="caution">
    <text evidence="1">The sequence shown here is derived from an EMBL/GenBank/DDBJ whole genome shotgun (WGS) entry which is preliminary data.</text>
</comment>
<name>A0ABV9L0K1_9BACT</name>
<organism evidence="1 2">
    <name type="scientific">Dysgonomonas termitidis</name>
    <dbReference type="NCBI Taxonomy" id="1516126"/>
    <lineage>
        <taxon>Bacteria</taxon>
        <taxon>Pseudomonadati</taxon>
        <taxon>Bacteroidota</taxon>
        <taxon>Bacteroidia</taxon>
        <taxon>Bacteroidales</taxon>
        <taxon>Dysgonomonadaceae</taxon>
        <taxon>Dysgonomonas</taxon>
    </lineage>
</organism>
<sequence length="134" mass="15654">MTERFYDISHLSTTQLQGLYTTYIKKGWKDFDYYELMPEGIKPTDISDAEVIMSIDATHEHNYCVLMIDCENEQDGIMFGFGLSYYPDFAVYLHLPLNLLDELVSKYGLIAKEEAKDYTVNEFLIEDHLRNSQN</sequence>
<evidence type="ECO:0000313" key="2">
    <source>
        <dbReference type="Proteomes" id="UP001596023"/>
    </source>
</evidence>